<keyword evidence="2" id="KW-1185">Reference proteome</keyword>
<keyword evidence="1" id="KW-0378">Hydrolase</keyword>
<proteinExistence type="predicted"/>
<comment type="caution">
    <text evidence="1">The sequence shown here is derived from an EMBL/GenBank/DDBJ whole genome shotgun (WGS) entry which is preliminary data.</text>
</comment>
<gene>
    <name evidence="1" type="primary">syj1_2</name>
    <name evidence="1" type="ORF">N8T08_010020</name>
</gene>
<evidence type="ECO:0000313" key="2">
    <source>
        <dbReference type="Proteomes" id="UP001177260"/>
    </source>
</evidence>
<name>A0ACC3ASR5_9EURO</name>
<evidence type="ECO:0000313" key="1">
    <source>
        <dbReference type="EMBL" id="KAK1140623.1"/>
    </source>
</evidence>
<accession>A0ACC3ASR5</accession>
<dbReference type="EC" id="3.1.3.36" evidence="1"/>
<reference evidence="1 2" key="1">
    <citation type="journal article" date="2023" name="ACS Omega">
        <title>Identification of the Neoaspergillic Acid Biosynthesis Gene Cluster by Establishing an In Vitro CRISPR-Ribonucleoprotein Genetic System in Aspergillus melleus.</title>
        <authorList>
            <person name="Yuan B."/>
            <person name="Grau M.F."/>
            <person name="Murata R.M."/>
            <person name="Torok T."/>
            <person name="Venkateswaran K."/>
            <person name="Stajich J.E."/>
            <person name="Wang C.C.C."/>
        </authorList>
    </citation>
    <scope>NUCLEOTIDE SEQUENCE [LARGE SCALE GENOMIC DNA]</scope>
    <source>
        <strain evidence="1 2">IMV 1140</strain>
    </source>
</reference>
<dbReference type="Proteomes" id="UP001177260">
    <property type="component" value="Unassembled WGS sequence"/>
</dbReference>
<organism evidence="1 2">
    <name type="scientific">Aspergillus melleus</name>
    <dbReference type="NCBI Taxonomy" id="138277"/>
    <lineage>
        <taxon>Eukaryota</taxon>
        <taxon>Fungi</taxon>
        <taxon>Dikarya</taxon>
        <taxon>Ascomycota</taxon>
        <taxon>Pezizomycotina</taxon>
        <taxon>Eurotiomycetes</taxon>
        <taxon>Eurotiomycetidae</taxon>
        <taxon>Eurotiales</taxon>
        <taxon>Aspergillaceae</taxon>
        <taxon>Aspergillus</taxon>
        <taxon>Aspergillus subgen. Circumdati</taxon>
    </lineage>
</organism>
<protein>
    <submittedName>
        <fullName evidence="1">Inositol-1,4,5-trisphosphate 5-phosphatase 1</fullName>
        <ecNumber evidence="1">3.1.3.36</ecNumber>
    </submittedName>
</protein>
<dbReference type="EMBL" id="JAOPJF010000078">
    <property type="protein sequence ID" value="KAK1140623.1"/>
    <property type="molecule type" value="Genomic_DNA"/>
</dbReference>
<sequence length="238" mass="26193">MSGSAGPTTARYLDPIDRWIPARVHCESGALPAQKHPWASHALFTAPLRILSQNYPERTLALATSDYVLIFKHSSTISKPSTQRRPDAPRCLVEFASQSDVDLSSYRRLGDGYGTLGLITLGDEVFLSVVTARSKAATIRPGENISRIDNVDFCKILKDCLDGSILTATVCLNHSDYEDGFDNELGSSRATDDLSHIAGLDAKELVAEHPFLALKKLLSDGSFYYSLDFNLTDRLQDR</sequence>